<dbReference type="GO" id="GO:0035091">
    <property type="term" value="F:phosphatidylinositol binding"/>
    <property type="evidence" value="ECO:0007669"/>
    <property type="project" value="InterPro"/>
</dbReference>
<feature type="compositionally biased region" description="Basic and acidic residues" evidence="1">
    <location>
        <begin position="509"/>
        <end position="520"/>
    </location>
</feature>
<organism evidence="3 4">
    <name type="scientific">Eutypa lata (strain UCR-EL1)</name>
    <name type="common">Grapevine dieback disease fungus</name>
    <name type="synonym">Eutypa armeniacae</name>
    <dbReference type="NCBI Taxonomy" id="1287681"/>
    <lineage>
        <taxon>Eukaryota</taxon>
        <taxon>Fungi</taxon>
        <taxon>Dikarya</taxon>
        <taxon>Ascomycota</taxon>
        <taxon>Pezizomycotina</taxon>
        <taxon>Sordariomycetes</taxon>
        <taxon>Xylariomycetidae</taxon>
        <taxon>Xylariales</taxon>
        <taxon>Diatrypaceae</taxon>
        <taxon>Eutypa</taxon>
    </lineage>
</organism>
<dbReference type="GO" id="GO:0043130">
    <property type="term" value="F:ubiquitin binding"/>
    <property type="evidence" value="ECO:0007669"/>
    <property type="project" value="InterPro"/>
</dbReference>
<dbReference type="SUPFAM" id="SSF48464">
    <property type="entry name" value="ENTH/VHS domain"/>
    <property type="match status" value="1"/>
</dbReference>
<evidence type="ECO:0000256" key="1">
    <source>
        <dbReference type="SAM" id="MobiDB-lite"/>
    </source>
</evidence>
<dbReference type="OrthoDB" id="5393057at2759"/>
<dbReference type="KEGG" id="ela:UCREL1_2777"/>
<feature type="region of interest" description="Disordered" evidence="1">
    <location>
        <begin position="177"/>
        <end position="206"/>
    </location>
</feature>
<feature type="region of interest" description="Disordered" evidence="1">
    <location>
        <begin position="332"/>
        <end position="520"/>
    </location>
</feature>
<feature type="compositionally biased region" description="Low complexity" evidence="1">
    <location>
        <begin position="429"/>
        <end position="439"/>
    </location>
</feature>
<feature type="compositionally biased region" description="Low complexity" evidence="1">
    <location>
        <begin position="392"/>
        <end position="401"/>
    </location>
</feature>
<name>M7TU45_EUTLA</name>
<proteinExistence type="predicted"/>
<dbReference type="PROSITE" id="PS50909">
    <property type="entry name" value="GAT"/>
    <property type="match status" value="1"/>
</dbReference>
<dbReference type="InterPro" id="IPR038425">
    <property type="entry name" value="GAT_sf"/>
</dbReference>
<dbReference type="CDD" id="cd21383">
    <property type="entry name" value="GAT_GGA_Tom1-like"/>
    <property type="match status" value="1"/>
</dbReference>
<keyword evidence="4" id="KW-1185">Reference proteome</keyword>
<dbReference type="EMBL" id="KB705921">
    <property type="protein sequence ID" value="EMR70190.1"/>
    <property type="molecule type" value="Genomic_DNA"/>
</dbReference>
<accession>M7TU45</accession>
<dbReference type="Pfam" id="PF03127">
    <property type="entry name" value="GAT"/>
    <property type="match status" value="1"/>
</dbReference>
<protein>
    <submittedName>
        <fullName evidence="3">Putative gat domain-containing protein</fullName>
    </submittedName>
</protein>
<evidence type="ECO:0000313" key="3">
    <source>
        <dbReference type="EMBL" id="EMR70190.1"/>
    </source>
</evidence>
<dbReference type="eggNOG" id="ENOG502S1ZS">
    <property type="taxonomic scope" value="Eukaryota"/>
</dbReference>
<dbReference type="Gene3D" id="1.25.40.90">
    <property type="match status" value="1"/>
</dbReference>
<dbReference type="InterPro" id="IPR008942">
    <property type="entry name" value="ENTH_VHS"/>
</dbReference>
<gene>
    <name evidence="3" type="ORF">UCREL1_2777</name>
</gene>
<sequence>MMKSLKMSKVLGSIKKKTPGGSNGNSSASVDIQGEGPEATAARNVKLFCESGGPNSGDEILFLPPIVDAAESSPAAAAECARMIRQYLKKDYSSKPSYQYNAIMLIRILADNPGPTFTRNMDEKFTKTVKDVVLKTNDPSVHQMMMETLEAFEQTKAYDEGLILIISMWKQEKKTAEKDAQKRFGGRASRSQQPPVPRTLNAPGFDSHSQNYFARSHSNRRLPTPVELASRLEEARTSATLLHQVVSSTPPTEVLQNDLIKEFADRCLSASRSIQGYMSASDPAPDNDTMESLIDTNEQLQASLSLHQRAMLNARKQTEIGAWSADVADAADGTVANNNNNNSQPRPSDSREDPYAANSTGGGSGSGLAPTLPLRSAKPKANGKGKEREYEPSSAAGPSGSRSHTPPAAEEDNPFRDPEPEPNAGRPSGSGSATAALSAEPPRLAFEPFHPGFGSTTTSYVGRQDSAVGKEAMHGGAAGNDSNNAPSLPPPPPPHDRDRDSDSDVYDMEASKQKEPMYRY</sequence>
<dbReference type="HOGENOM" id="CLU_031989_1_0_1"/>
<evidence type="ECO:0000313" key="4">
    <source>
        <dbReference type="Proteomes" id="UP000012174"/>
    </source>
</evidence>
<dbReference type="SUPFAM" id="SSF89009">
    <property type="entry name" value="GAT-like domain"/>
    <property type="match status" value="1"/>
</dbReference>
<dbReference type="InterPro" id="IPR004152">
    <property type="entry name" value="GAT_dom"/>
</dbReference>
<feature type="domain" description="GAT" evidence="2">
    <location>
        <begin position="223"/>
        <end position="312"/>
    </location>
</feature>
<dbReference type="OMA" id="NEGVQDW"/>
<dbReference type="Proteomes" id="UP000012174">
    <property type="component" value="Unassembled WGS sequence"/>
</dbReference>
<dbReference type="Gene3D" id="1.20.58.160">
    <property type="match status" value="1"/>
</dbReference>
<evidence type="ECO:0000259" key="2">
    <source>
        <dbReference type="PROSITE" id="PS50909"/>
    </source>
</evidence>
<reference evidence="4" key="1">
    <citation type="journal article" date="2013" name="Genome Announc.">
        <title>Draft genome sequence of the grapevine dieback fungus Eutypa lata UCR-EL1.</title>
        <authorList>
            <person name="Blanco-Ulate B."/>
            <person name="Rolshausen P.E."/>
            <person name="Cantu D."/>
        </authorList>
    </citation>
    <scope>NUCLEOTIDE SEQUENCE [LARGE SCALE GENOMIC DNA]</scope>
    <source>
        <strain evidence="4">UCR-EL1</strain>
    </source>
</reference>
<feature type="region of interest" description="Disordered" evidence="1">
    <location>
        <begin position="14"/>
        <end position="36"/>
    </location>
</feature>
<dbReference type="AlphaFoldDB" id="M7TU45"/>
<dbReference type="STRING" id="1287681.M7TU45"/>
<feature type="compositionally biased region" description="Low complexity" evidence="1">
    <location>
        <begin position="332"/>
        <end position="342"/>
    </location>
</feature>